<sequence>MSITIFSDQQNQTTLFANQEAQYYFSKMTGETTKAVENSQAADIVLHVVPDDQALDHVRYDQFHGKVTIVGNRPVALLIGLYQYLHDQGARFLRPGRANEVVPKLGTAMLQTEQHYDHTASYKHRGVCIEGADSLENIVDFIDWLPKNGFNSFFIQFANPYTFLKRWYGHQFNHSLTGKDLSNDEIREMSAKVDAEIAKRDLRHHRVGHGWTGEVLGYSSEFGWEDGEKLPESKKSLVAEVNGKRDLIQGTPIFTNLDMSNPTVNQKMAQVIVDYARQHSEVDYLHVWLSDGDNNVCECDNCQKVLPSDQYVEFLNYLDEQLTAAGLNTKICFLLYHELLFAPESATIKHPERFVMMFAPISRTFEKSYADVDYAHGIPEPTPYVRNHTTLPNSLEENLSFLFAWQKMFKGDSFVYDYPLGRAHYGDLGYMKISQIISRDVQYLSKLHLNGYISCQELRAGFPTTLPNYVMGRTLWDKSLSYQTLRDEYFKAAFGSRAHQVVDYLERISALSSSDYFNAIGPRVNANQAAHFTAIVDNMTKFLPEIQAGLAASTGVPHQNWRILDYHRQVFSRLAHALALQAGGHQQEAEQEWIEFEDAIKLHEPAFQQELDVYRITEVATNYAGFKNRDD</sequence>
<reference evidence="2" key="1">
    <citation type="journal article" date="2019" name="Int. J. Syst. Evol. Microbiol.">
        <title>The Global Catalogue of Microorganisms (GCM) 10K type strain sequencing project: providing services to taxonomists for standard genome sequencing and annotation.</title>
        <authorList>
            <consortium name="The Broad Institute Genomics Platform"/>
            <consortium name="The Broad Institute Genome Sequencing Center for Infectious Disease"/>
            <person name="Wu L."/>
            <person name="Ma J."/>
        </authorList>
    </citation>
    <scope>NUCLEOTIDE SEQUENCE [LARGE SCALE GENOMIC DNA]</scope>
    <source>
        <strain evidence="2">CCM 8912</strain>
    </source>
</reference>
<evidence type="ECO:0000313" key="1">
    <source>
        <dbReference type="EMBL" id="MFD1441531.1"/>
    </source>
</evidence>
<keyword evidence="2" id="KW-1185">Reference proteome</keyword>
<protein>
    <submittedName>
        <fullName evidence="1">DUF4838 domain-containing protein</fullName>
    </submittedName>
</protein>
<dbReference type="InterPro" id="IPR032287">
    <property type="entry name" value="DUF4838"/>
</dbReference>
<dbReference type="PANTHER" id="PTHR47406">
    <property type="entry name" value="COAGULATION FACTOR 5/8 TYPE, C-TERMINAL"/>
    <property type="match status" value="1"/>
</dbReference>
<proteinExistence type="predicted"/>
<dbReference type="Pfam" id="PF16126">
    <property type="entry name" value="DUF4838"/>
    <property type="match status" value="1"/>
</dbReference>
<accession>A0ABW4CY34</accession>
<dbReference type="Proteomes" id="UP001597212">
    <property type="component" value="Unassembled WGS sequence"/>
</dbReference>
<name>A0ABW4CY34_9LACO</name>
<evidence type="ECO:0000313" key="2">
    <source>
        <dbReference type="Proteomes" id="UP001597212"/>
    </source>
</evidence>
<comment type="caution">
    <text evidence="1">The sequence shown here is derived from an EMBL/GenBank/DDBJ whole genome shotgun (WGS) entry which is preliminary data.</text>
</comment>
<dbReference type="RefSeq" id="WP_125756669.1">
    <property type="nucleotide sequence ID" value="NZ_JBHTOK010000070.1"/>
</dbReference>
<dbReference type="EMBL" id="JBHTOK010000070">
    <property type="protein sequence ID" value="MFD1441531.1"/>
    <property type="molecule type" value="Genomic_DNA"/>
</dbReference>
<gene>
    <name evidence="1" type="ORF">ACFQ5K_09120</name>
</gene>
<organism evidence="1 2">
    <name type="scientific">Lacticaseibacillus hegangensis</name>
    <dbReference type="NCBI Taxonomy" id="2486010"/>
    <lineage>
        <taxon>Bacteria</taxon>
        <taxon>Bacillati</taxon>
        <taxon>Bacillota</taxon>
        <taxon>Bacilli</taxon>
        <taxon>Lactobacillales</taxon>
        <taxon>Lactobacillaceae</taxon>
        <taxon>Lacticaseibacillus</taxon>
    </lineage>
</organism>
<dbReference type="PANTHER" id="PTHR47406:SF2">
    <property type="entry name" value="ALPHA GLUCURONIDASE N-TERMINAL DOMAIN-CONTAINING PROTEIN"/>
    <property type="match status" value="1"/>
</dbReference>